<gene>
    <name evidence="2" type="ORF">KO481_35960</name>
</gene>
<organism evidence="2 3">
    <name type="scientific">Nocardia albiluteola</name>
    <dbReference type="NCBI Taxonomy" id="2842303"/>
    <lineage>
        <taxon>Bacteria</taxon>
        <taxon>Bacillati</taxon>
        <taxon>Actinomycetota</taxon>
        <taxon>Actinomycetes</taxon>
        <taxon>Mycobacteriales</taxon>
        <taxon>Nocardiaceae</taxon>
        <taxon>Nocardia</taxon>
    </lineage>
</organism>
<evidence type="ECO:0000313" key="2">
    <source>
        <dbReference type="EMBL" id="MBU3066904.1"/>
    </source>
</evidence>
<dbReference type="SUPFAM" id="SSF54909">
    <property type="entry name" value="Dimeric alpha+beta barrel"/>
    <property type="match status" value="1"/>
</dbReference>
<dbReference type="PANTHER" id="PTHR40260:SF2">
    <property type="entry name" value="BLR8190 PROTEIN"/>
    <property type="match status" value="1"/>
</dbReference>
<dbReference type="NCBIfam" id="TIGR02118">
    <property type="entry name" value="EthD family reductase"/>
    <property type="match status" value="1"/>
</dbReference>
<evidence type="ECO:0000259" key="1">
    <source>
        <dbReference type="Pfam" id="PF07110"/>
    </source>
</evidence>
<feature type="domain" description="EthD" evidence="1">
    <location>
        <begin position="25"/>
        <end position="97"/>
    </location>
</feature>
<dbReference type="InterPro" id="IPR009799">
    <property type="entry name" value="EthD_dom"/>
</dbReference>
<dbReference type="RefSeq" id="WP_215922985.1">
    <property type="nucleotide sequence ID" value="NZ_JAHKNI010000017.1"/>
</dbReference>
<dbReference type="Gene3D" id="3.30.70.100">
    <property type="match status" value="1"/>
</dbReference>
<comment type="caution">
    <text evidence="2">The sequence shown here is derived from an EMBL/GenBank/DDBJ whole genome shotgun (WGS) entry which is preliminary data.</text>
</comment>
<reference evidence="2 3" key="1">
    <citation type="submission" date="2021-06" db="EMBL/GenBank/DDBJ databases">
        <title>Actinomycetes sequencing.</title>
        <authorList>
            <person name="Shan Q."/>
        </authorList>
    </citation>
    <scope>NUCLEOTIDE SEQUENCE [LARGE SCALE GENOMIC DNA]</scope>
    <source>
        <strain evidence="2 3">NEAU-G5</strain>
    </source>
</reference>
<proteinExistence type="predicted"/>
<dbReference type="InterPro" id="IPR011008">
    <property type="entry name" value="Dimeric_a/b-barrel"/>
</dbReference>
<accession>A0ABS6B9C8</accession>
<name>A0ABS6B9C8_9NOCA</name>
<dbReference type="Proteomes" id="UP000733379">
    <property type="component" value="Unassembled WGS sequence"/>
</dbReference>
<protein>
    <submittedName>
        <fullName evidence="2">EthD family reductase</fullName>
    </submittedName>
</protein>
<dbReference type="Pfam" id="PF07110">
    <property type="entry name" value="EthD"/>
    <property type="match status" value="1"/>
</dbReference>
<evidence type="ECO:0000313" key="3">
    <source>
        <dbReference type="Proteomes" id="UP000733379"/>
    </source>
</evidence>
<keyword evidence="3" id="KW-1185">Reference proteome</keyword>
<dbReference type="PANTHER" id="PTHR40260">
    <property type="entry name" value="BLR8190 PROTEIN"/>
    <property type="match status" value="1"/>
</dbReference>
<sequence length="113" mass="12171">MTTSAQPTAAAPKARLLILWDTPSDAEAFERHYREVHIPLANQLPGLRRYTRSHAPTAVHGDSCYMVAALDWDDRAALDAALASEAGQATGADVANLTRYAGIHSMILDLADV</sequence>
<dbReference type="EMBL" id="JAHKNI010000017">
    <property type="protein sequence ID" value="MBU3066904.1"/>
    <property type="molecule type" value="Genomic_DNA"/>
</dbReference>